<dbReference type="PANTHER" id="PTHR13847:SF287">
    <property type="entry name" value="FAD-DEPENDENT OXIDOREDUCTASE DOMAIN-CONTAINING PROTEIN 1"/>
    <property type="match status" value="1"/>
</dbReference>
<name>A0A7S4QR23_9STRA</name>
<reference evidence="5" key="1">
    <citation type="submission" date="2021-01" db="EMBL/GenBank/DDBJ databases">
        <authorList>
            <person name="Corre E."/>
            <person name="Pelletier E."/>
            <person name="Niang G."/>
            <person name="Scheremetjew M."/>
            <person name="Finn R."/>
            <person name="Kale V."/>
            <person name="Holt S."/>
            <person name="Cochrane G."/>
            <person name="Meng A."/>
            <person name="Brown T."/>
            <person name="Cohen L."/>
        </authorList>
    </citation>
    <scope>NUCLEOTIDE SEQUENCE</scope>
    <source>
        <strain evidence="5">GSO104</strain>
    </source>
</reference>
<evidence type="ECO:0000256" key="2">
    <source>
        <dbReference type="ARBA" id="ARBA00039785"/>
    </source>
</evidence>
<accession>A0A7S4QR23</accession>
<evidence type="ECO:0000256" key="3">
    <source>
        <dbReference type="ARBA" id="ARBA00046185"/>
    </source>
</evidence>
<dbReference type="GO" id="GO:0016491">
    <property type="term" value="F:oxidoreductase activity"/>
    <property type="evidence" value="ECO:0007669"/>
    <property type="project" value="UniProtKB-KW"/>
</dbReference>
<dbReference type="AlphaFoldDB" id="A0A7S4QR23"/>
<dbReference type="InterPro" id="IPR036188">
    <property type="entry name" value="FAD/NAD-bd_sf"/>
</dbReference>
<gene>
    <name evidence="5" type="ORF">DBRI00130_LOCUS5720</name>
</gene>
<dbReference type="Pfam" id="PF01266">
    <property type="entry name" value="DAO"/>
    <property type="match status" value="1"/>
</dbReference>
<keyword evidence="1" id="KW-0560">Oxidoreductase</keyword>
<dbReference type="Gene3D" id="3.30.9.10">
    <property type="entry name" value="D-Amino Acid Oxidase, subunit A, domain 2"/>
    <property type="match status" value="1"/>
</dbReference>
<dbReference type="InterPro" id="IPR006076">
    <property type="entry name" value="FAD-dep_OxRdtase"/>
</dbReference>
<dbReference type="SUPFAM" id="SSF51905">
    <property type="entry name" value="FAD/NAD(P)-binding domain"/>
    <property type="match status" value="1"/>
</dbReference>
<protein>
    <recommendedName>
        <fullName evidence="2">FAD-dependent oxidoreductase domain-containing protein 1</fullName>
    </recommendedName>
</protein>
<sequence length="328" mass="36027">MNNHGVQQKAGCQNDIQFLTSQQLQNEFPWLNVNDVLLGSLGRSGGGWFDPWPYLRGLKQKCLELGVTYPHGKPVGATRDEVTGSISSVDLQLLGNHKKTLSTNNIQRRNFQFVVNAAGAHSGTLMNLLASSSSGTLLHSLPVVPRKRCIFFFHCSSSDGAIVPYDAPLTICPTTNVYFRSDGPPGSAHFLCGVSPTPEHDIDSYNEDDLNRVDYHLFDDIIWPALYHLVPAFGTIKVKSSWAGYYEYNVVDQNGIIDFHPDMGNVLMVCGFTGHGLQHSPAAGRAAAELLEFGQGQFQTLDLSILGFDRLIEKDGRNGTNIFEQGIV</sequence>
<dbReference type="EMBL" id="HBNS01007063">
    <property type="protein sequence ID" value="CAE4589618.1"/>
    <property type="molecule type" value="Transcribed_RNA"/>
</dbReference>
<evidence type="ECO:0000256" key="1">
    <source>
        <dbReference type="ARBA" id="ARBA00023002"/>
    </source>
</evidence>
<feature type="domain" description="FAD dependent oxidoreductase" evidence="4">
    <location>
        <begin position="11"/>
        <end position="290"/>
    </location>
</feature>
<evidence type="ECO:0000313" key="5">
    <source>
        <dbReference type="EMBL" id="CAE4589618.1"/>
    </source>
</evidence>
<dbReference type="GO" id="GO:0005737">
    <property type="term" value="C:cytoplasm"/>
    <property type="evidence" value="ECO:0007669"/>
    <property type="project" value="TreeGrafter"/>
</dbReference>
<comment type="function">
    <text evidence="3">Required for the assembly of the mitochondrial membrane respiratory chain NADH dehydrogenase (Complex I). Involved in mid-late stages of complex I assembly.</text>
</comment>
<proteinExistence type="predicted"/>
<dbReference type="PANTHER" id="PTHR13847">
    <property type="entry name" value="SARCOSINE DEHYDROGENASE-RELATED"/>
    <property type="match status" value="1"/>
</dbReference>
<organism evidence="5">
    <name type="scientific">Ditylum brightwellii</name>
    <dbReference type="NCBI Taxonomy" id="49249"/>
    <lineage>
        <taxon>Eukaryota</taxon>
        <taxon>Sar</taxon>
        <taxon>Stramenopiles</taxon>
        <taxon>Ochrophyta</taxon>
        <taxon>Bacillariophyta</taxon>
        <taxon>Mediophyceae</taxon>
        <taxon>Lithodesmiophycidae</taxon>
        <taxon>Lithodesmiales</taxon>
        <taxon>Lithodesmiaceae</taxon>
        <taxon>Ditylum</taxon>
    </lineage>
</organism>
<evidence type="ECO:0000259" key="4">
    <source>
        <dbReference type="Pfam" id="PF01266"/>
    </source>
</evidence>